<evidence type="ECO:0000313" key="3">
    <source>
        <dbReference type="EMBL" id="MDO1451688.1"/>
    </source>
</evidence>
<proteinExistence type="predicted"/>
<dbReference type="Proteomes" id="UP001168528">
    <property type="component" value="Unassembled WGS sequence"/>
</dbReference>
<dbReference type="InterPro" id="IPR050640">
    <property type="entry name" value="Bact_2-comp_sensor_kinase"/>
</dbReference>
<evidence type="ECO:0000313" key="4">
    <source>
        <dbReference type="Proteomes" id="UP001168528"/>
    </source>
</evidence>
<accession>A0ABT8RK39</accession>
<dbReference type="RefSeq" id="WP_302042485.1">
    <property type="nucleotide sequence ID" value="NZ_JAUKPO010000079.1"/>
</dbReference>
<keyword evidence="3" id="KW-0808">Transferase</keyword>
<keyword evidence="3" id="KW-0418">Kinase</keyword>
<dbReference type="Gene3D" id="3.30.565.10">
    <property type="entry name" value="Histidine kinase-like ATPase, C-terminal domain"/>
    <property type="match status" value="1"/>
</dbReference>
<dbReference type="InterPro" id="IPR036890">
    <property type="entry name" value="HATPase_C_sf"/>
</dbReference>
<dbReference type="InterPro" id="IPR010559">
    <property type="entry name" value="Sig_transdc_His_kin_internal"/>
</dbReference>
<evidence type="ECO:0000256" key="1">
    <source>
        <dbReference type="SAM" id="Phobius"/>
    </source>
</evidence>
<feature type="domain" description="Signal transduction histidine kinase internal region" evidence="2">
    <location>
        <begin position="155"/>
        <end position="233"/>
    </location>
</feature>
<gene>
    <name evidence="3" type="ORF">Q0590_35775</name>
</gene>
<keyword evidence="1" id="KW-1133">Transmembrane helix</keyword>
<dbReference type="SUPFAM" id="SSF55874">
    <property type="entry name" value="ATPase domain of HSP90 chaperone/DNA topoisomerase II/histidine kinase"/>
    <property type="match status" value="1"/>
</dbReference>
<dbReference type="GO" id="GO:0016301">
    <property type="term" value="F:kinase activity"/>
    <property type="evidence" value="ECO:0007669"/>
    <property type="project" value="UniProtKB-KW"/>
</dbReference>
<feature type="transmembrane region" description="Helical" evidence="1">
    <location>
        <begin position="35"/>
        <end position="52"/>
    </location>
</feature>
<organism evidence="3 4">
    <name type="scientific">Rhodocytophaga aerolata</name>
    <dbReference type="NCBI Taxonomy" id="455078"/>
    <lineage>
        <taxon>Bacteria</taxon>
        <taxon>Pseudomonadati</taxon>
        <taxon>Bacteroidota</taxon>
        <taxon>Cytophagia</taxon>
        <taxon>Cytophagales</taxon>
        <taxon>Rhodocytophagaceae</taxon>
        <taxon>Rhodocytophaga</taxon>
    </lineage>
</organism>
<feature type="transmembrane region" description="Helical" evidence="1">
    <location>
        <begin position="7"/>
        <end position="23"/>
    </location>
</feature>
<dbReference type="PANTHER" id="PTHR34220">
    <property type="entry name" value="SENSOR HISTIDINE KINASE YPDA"/>
    <property type="match status" value="1"/>
</dbReference>
<protein>
    <submittedName>
        <fullName evidence="3">Histidine kinase</fullName>
    </submittedName>
</protein>
<feature type="transmembrane region" description="Helical" evidence="1">
    <location>
        <begin position="104"/>
        <end position="127"/>
    </location>
</feature>
<comment type="caution">
    <text evidence="3">The sequence shown here is derived from an EMBL/GenBank/DDBJ whole genome shotgun (WGS) entry which is preliminary data.</text>
</comment>
<dbReference type="PANTHER" id="PTHR34220:SF7">
    <property type="entry name" value="SENSOR HISTIDINE KINASE YPDA"/>
    <property type="match status" value="1"/>
</dbReference>
<dbReference type="Pfam" id="PF06580">
    <property type="entry name" value="His_kinase"/>
    <property type="match status" value="1"/>
</dbReference>
<evidence type="ECO:0000259" key="2">
    <source>
        <dbReference type="Pfam" id="PF06580"/>
    </source>
</evidence>
<dbReference type="EMBL" id="JAUKPO010000079">
    <property type="protein sequence ID" value="MDO1451688.1"/>
    <property type="molecule type" value="Genomic_DNA"/>
</dbReference>
<sequence length="340" mass="39374">MIKLNYNSFQVLFWVLVPAFYSFKDSYLPGLEWKIAQYLVFAGAGFFITHLYQKKLSRSDFRFNDFFAVARKVSGTLLLLALLSAAFDFVVDRFAFGKGFRTEAYYWVTLFSYAVDGFVIFLPWFMVYHLYKYASYTAVLEKKATLQALELKNLQLQNLANKLNPHFLFNALNTVRWLINAHPEKARRAVDEISDLLRYTINQDTLQPVPLREELSIVEKYLQLEQIRFDDRLQYSIHCSPDCLLLKVPPYLLLNLVENGVTHGISQRSEGGLLQVLIDQQSGMLMIQVTNPGEWRMEEEGFGLTSIRTLLKTTYGQTSDIHTNIRDHQVTTMIKVPAYV</sequence>
<keyword evidence="1" id="KW-0472">Membrane</keyword>
<keyword evidence="4" id="KW-1185">Reference proteome</keyword>
<feature type="transmembrane region" description="Helical" evidence="1">
    <location>
        <begin position="73"/>
        <end position="92"/>
    </location>
</feature>
<keyword evidence="1" id="KW-0812">Transmembrane</keyword>
<name>A0ABT8RK39_9BACT</name>
<reference evidence="3" key="1">
    <citation type="submission" date="2023-07" db="EMBL/GenBank/DDBJ databases">
        <title>The genome sequence of Rhodocytophaga aerolata KACC 12507.</title>
        <authorList>
            <person name="Zhang X."/>
        </authorList>
    </citation>
    <scope>NUCLEOTIDE SEQUENCE</scope>
    <source>
        <strain evidence="3">KACC 12507</strain>
    </source>
</reference>